<sequence>MKMKRLFNFGFDEPYILFVSIFSGLILIGFNFKKSWRWGVLLLLFGLWMVFANWQKYRLIDRLISKNDLSNVKKGLDLGSGSGYFLIDAVKNTKLSYFVGVEDQYQNSKRIRRNVDKYHVQNQVNIINQDIHELSYANRSFDLITASNENNSNITSTNAKEYQSLCDEIYRMLKPNCKFMMVNTPRITKKMAKYFESKGANVQMSKIKIQPLWGLRTLVMTKKY</sequence>
<dbReference type="SUPFAM" id="SSF53335">
    <property type="entry name" value="S-adenosyl-L-methionine-dependent methyltransferases"/>
    <property type="match status" value="1"/>
</dbReference>
<dbReference type="Proteomes" id="UP001144204">
    <property type="component" value="Unassembled WGS sequence"/>
</dbReference>
<keyword evidence="4" id="KW-1185">Reference proteome</keyword>
<feature type="domain" description="Methyltransferase" evidence="2">
    <location>
        <begin position="76"/>
        <end position="176"/>
    </location>
</feature>
<dbReference type="InterPro" id="IPR041698">
    <property type="entry name" value="Methyltransf_25"/>
</dbReference>
<dbReference type="EMBL" id="BRPL01000002">
    <property type="protein sequence ID" value="GLB46403.1"/>
    <property type="molecule type" value="Genomic_DNA"/>
</dbReference>
<name>A0A9W6ESJ8_9LACO</name>
<comment type="caution">
    <text evidence="3">The sequence shown here is derived from an EMBL/GenBank/DDBJ whole genome shotgun (WGS) entry which is preliminary data.</text>
</comment>
<feature type="transmembrane region" description="Helical" evidence="1">
    <location>
        <begin position="12"/>
        <end position="30"/>
    </location>
</feature>
<dbReference type="Pfam" id="PF13649">
    <property type="entry name" value="Methyltransf_25"/>
    <property type="match status" value="1"/>
</dbReference>
<evidence type="ECO:0000259" key="2">
    <source>
        <dbReference type="Pfam" id="PF13649"/>
    </source>
</evidence>
<dbReference type="InterPro" id="IPR029063">
    <property type="entry name" value="SAM-dependent_MTases_sf"/>
</dbReference>
<dbReference type="PANTHER" id="PTHR45277:SF1">
    <property type="entry name" value="EXPRESSED PROTEIN"/>
    <property type="match status" value="1"/>
</dbReference>
<gene>
    <name evidence="3" type="ORF">WR164_03820</name>
</gene>
<keyword evidence="1" id="KW-0812">Transmembrane</keyword>
<reference evidence="3" key="2">
    <citation type="journal article" date="2023" name="PLoS ONE">
        <title>Philodulcilactobacillus myokoensis gen. nov., sp. nov., a fructophilic, acidophilic, and agar-phobic lactic acid bacterium isolated from fermented vegetable extracts.</title>
        <authorList>
            <person name="Kouya T."/>
            <person name="Ishiyama Y."/>
            <person name="Ohashi S."/>
            <person name="Kumakubo R."/>
            <person name="Yamazaki T."/>
            <person name="Otaki T."/>
        </authorList>
    </citation>
    <scope>NUCLEOTIDE SEQUENCE</scope>
    <source>
        <strain evidence="3">WR16-4</strain>
    </source>
</reference>
<dbReference type="PANTHER" id="PTHR45277">
    <property type="entry name" value="EXPRESSED PROTEIN"/>
    <property type="match status" value="1"/>
</dbReference>
<dbReference type="AlphaFoldDB" id="A0A9W6ESJ8"/>
<keyword evidence="1" id="KW-1133">Transmembrane helix</keyword>
<accession>A0A9W6ESJ8</accession>
<dbReference type="Gene3D" id="3.40.50.150">
    <property type="entry name" value="Vaccinia Virus protein VP39"/>
    <property type="match status" value="1"/>
</dbReference>
<evidence type="ECO:0000313" key="4">
    <source>
        <dbReference type="Proteomes" id="UP001144204"/>
    </source>
</evidence>
<feature type="transmembrane region" description="Helical" evidence="1">
    <location>
        <begin position="36"/>
        <end position="54"/>
    </location>
</feature>
<protein>
    <recommendedName>
        <fullName evidence="2">Methyltransferase domain-containing protein</fullName>
    </recommendedName>
</protein>
<dbReference type="RefSeq" id="WP_286135864.1">
    <property type="nucleotide sequence ID" value="NZ_BRPL01000002.1"/>
</dbReference>
<evidence type="ECO:0000256" key="1">
    <source>
        <dbReference type="SAM" id="Phobius"/>
    </source>
</evidence>
<keyword evidence="1" id="KW-0472">Membrane</keyword>
<dbReference type="CDD" id="cd02440">
    <property type="entry name" value="AdoMet_MTases"/>
    <property type="match status" value="1"/>
</dbReference>
<proteinExistence type="predicted"/>
<organism evidence="3 4">
    <name type="scientific">Philodulcilactobacillus myokoensis</name>
    <dbReference type="NCBI Taxonomy" id="2929573"/>
    <lineage>
        <taxon>Bacteria</taxon>
        <taxon>Bacillati</taxon>
        <taxon>Bacillota</taxon>
        <taxon>Bacilli</taxon>
        <taxon>Lactobacillales</taxon>
        <taxon>Lactobacillaceae</taxon>
        <taxon>Philodulcilactobacillus</taxon>
    </lineage>
</organism>
<evidence type="ECO:0000313" key="3">
    <source>
        <dbReference type="EMBL" id="GLB46403.1"/>
    </source>
</evidence>
<reference evidence="3" key="1">
    <citation type="submission" date="2022-07" db="EMBL/GenBank/DDBJ databases">
        <authorList>
            <person name="Kouya T."/>
            <person name="Ishiyama Y."/>
        </authorList>
    </citation>
    <scope>NUCLEOTIDE SEQUENCE</scope>
    <source>
        <strain evidence="3">WR16-4</strain>
    </source>
</reference>